<dbReference type="AlphaFoldDB" id="A0A397TM01"/>
<name>A0A397TM01_9GLOM</name>
<keyword evidence="3" id="KW-1185">Reference proteome</keyword>
<protein>
    <submittedName>
        <fullName evidence="2">Uncharacterized protein</fullName>
    </submittedName>
</protein>
<feature type="region of interest" description="Disordered" evidence="1">
    <location>
        <begin position="86"/>
        <end position="163"/>
    </location>
</feature>
<reference evidence="2 3" key="1">
    <citation type="submission" date="2018-06" db="EMBL/GenBank/DDBJ databases">
        <title>Comparative genomics reveals the genomic features of Rhizophagus irregularis, R. cerebriforme, R. diaphanum and Gigaspora rosea, and their symbiotic lifestyle signature.</title>
        <authorList>
            <person name="Morin E."/>
            <person name="San Clemente H."/>
            <person name="Chen E.C.H."/>
            <person name="De La Providencia I."/>
            <person name="Hainaut M."/>
            <person name="Kuo A."/>
            <person name="Kohler A."/>
            <person name="Murat C."/>
            <person name="Tang N."/>
            <person name="Roy S."/>
            <person name="Loubradou J."/>
            <person name="Henrissat B."/>
            <person name="Grigoriev I.V."/>
            <person name="Corradi N."/>
            <person name="Roux C."/>
            <person name="Martin F.M."/>
        </authorList>
    </citation>
    <scope>NUCLEOTIDE SEQUENCE [LARGE SCALE GENOMIC DNA]</scope>
    <source>
        <strain evidence="2 3">DAOM 227022</strain>
    </source>
</reference>
<evidence type="ECO:0000256" key="1">
    <source>
        <dbReference type="SAM" id="MobiDB-lite"/>
    </source>
</evidence>
<evidence type="ECO:0000313" key="2">
    <source>
        <dbReference type="EMBL" id="RIA98409.1"/>
    </source>
</evidence>
<gene>
    <name evidence="2" type="ORF">C1645_750197</name>
</gene>
<feature type="compositionally biased region" description="Basic and acidic residues" evidence="1">
    <location>
        <begin position="113"/>
        <end position="124"/>
    </location>
</feature>
<organism evidence="2 3">
    <name type="scientific">Glomus cerebriforme</name>
    <dbReference type="NCBI Taxonomy" id="658196"/>
    <lineage>
        <taxon>Eukaryota</taxon>
        <taxon>Fungi</taxon>
        <taxon>Fungi incertae sedis</taxon>
        <taxon>Mucoromycota</taxon>
        <taxon>Glomeromycotina</taxon>
        <taxon>Glomeromycetes</taxon>
        <taxon>Glomerales</taxon>
        <taxon>Glomeraceae</taxon>
        <taxon>Glomus</taxon>
    </lineage>
</organism>
<proteinExistence type="predicted"/>
<comment type="caution">
    <text evidence="2">The sequence shown here is derived from an EMBL/GenBank/DDBJ whole genome shotgun (WGS) entry which is preliminary data.</text>
</comment>
<evidence type="ECO:0000313" key="3">
    <source>
        <dbReference type="Proteomes" id="UP000265703"/>
    </source>
</evidence>
<dbReference type="EMBL" id="QKYT01000016">
    <property type="protein sequence ID" value="RIA98409.1"/>
    <property type="molecule type" value="Genomic_DNA"/>
</dbReference>
<dbReference type="OrthoDB" id="2378803at2759"/>
<sequence length="163" mass="19198">MVFFFCCRTKRTLKRMGNQNQNSITSEVQTFTHNTNDTETVHFDEINYNNDQDIINEKYQENQHPTNQFAYDRPVTVSDVLEGKITLPTPVPKKQTEPIPIPRNKNNNNDNKVLNDKKEKKEIQRLSTTDSMQEFLEIPDNIPNDYFKQNEENDENNDQLKDS</sequence>
<accession>A0A397TM01</accession>
<dbReference type="Proteomes" id="UP000265703">
    <property type="component" value="Unassembled WGS sequence"/>
</dbReference>